<dbReference type="Proteomes" id="UP000694941">
    <property type="component" value="Unplaced"/>
</dbReference>
<reference evidence="9" key="1">
    <citation type="submission" date="2025-08" db="UniProtKB">
        <authorList>
            <consortium name="RefSeq"/>
        </authorList>
    </citation>
    <scope>IDENTIFICATION</scope>
    <source>
        <tissue evidence="9">Muscle</tissue>
    </source>
</reference>
<dbReference type="PANTHER" id="PTHR11122">
    <property type="entry name" value="APOSPORY-ASSOCIATED PROTEIN C-RELATED"/>
    <property type="match status" value="1"/>
</dbReference>
<proteinExistence type="inferred from homology"/>
<evidence type="ECO:0000313" key="9">
    <source>
        <dbReference type="RefSeq" id="XP_013773811.2"/>
    </source>
</evidence>
<dbReference type="CDD" id="cd09020">
    <property type="entry name" value="D-hex-6-P-epi_like"/>
    <property type="match status" value="1"/>
</dbReference>
<dbReference type="InterPro" id="IPR011013">
    <property type="entry name" value="Gal_mutarotase_sf_dom"/>
</dbReference>
<dbReference type="Pfam" id="PF01263">
    <property type="entry name" value="Aldose_epim"/>
    <property type="match status" value="1"/>
</dbReference>
<comment type="pathway">
    <text evidence="3">Carbohydrate metabolism; galactose metabolism.</text>
</comment>
<evidence type="ECO:0000256" key="7">
    <source>
        <dbReference type="PIRNR" id="PIRNR016020"/>
    </source>
</evidence>
<dbReference type="EC" id="5.1.3.15" evidence="7"/>
<dbReference type="Gene3D" id="2.70.98.10">
    <property type="match status" value="1"/>
</dbReference>
<comment type="catalytic activity">
    <reaction evidence="1">
        <text>alpha-D-glucose 6-phosphate = beta-D-glucose 6-phosphate</text>
        <dbReference type="Rhea" id="RHEA:16249"/>
        <dbReference type="ChEBI" id="CHEBI:58225"/>
        <dbReference type="ChEBI" id="CHEBI:58247"/>
        <dbReference type="EC" id="5.1.3.15"/>
    </reaction>
</comment>
<dbReference type="InterPro" id="IPR014718">
    <property type="entry name" value="GH-type_carb-bd"/>
</dbReference>
<comment type="catalytic activity">
    <reaction evidence="2">
        <text>alpha-D-galactose = beta-D-galactose</text>
        <dbReference type="Rhea" id="RHEA:28675"/>
        <dbReference type="ChEBI" id="CHEBI:27667"/>
        <dbReference type="ChEBI" id="CHEBI:28061"/>
        <dbReference type="EC" id="5.1.3.3"/>
    </reaction>
    <physiologicalReaction direction="right-to-left" evidence="2">
        <dbReference type="Rhea" id="RHEA:28677"/>
    </physiologicalReaction>
</comment>
<dbReference type="PANTHER" id="PTHR11122:SF13">
    <property type="entry name" value="GLUCOSE-6-PHOSPHATE 1-EPIMERASE"/>
    <property type="match status" value="1"/>
</dbReference>
<keyword evidence="5 7" id="KW-0413">Isomerase</keyword>
<dbReference type="SUPFAM" id="SSF74650">
    <property type="entry name" value="Galactose mutarotase-like"/>
    <property type="match status" value="1"/>
</dbReference>
<accession>A0ABM1B337</accession>
<keyword evidence="8" id="KW-1185">Reference proteome</keyword>
<comment type="function">
    <text evidence="6">Mutarotase that catalyzes the interconversion of beta-D-galactose and alpha-D-galactose during galactose metabolism. Beta-D-galactose is metabolized in the liver into glucose 1-phosphate, the primary metabolic fuel, by the action of four enzymes that constitute the Leloir pathway: GALM, GALK1 (galactokinase), GALT (galactose-1-phosphate uridylyltransferase) and GALE (UDP-galactose-4'-epimerase). Involved in the maintenance of the equilibrium between the beta- and alpha-anomers of galactose, therefore ensuring a sufficient supply of the alpha-anomer for GALK1. Also active on D-glucose although shows a preference for galactose over glucose.</text>
</comment>
<comment type="similarity">
    <text evidence="4 7">Belongs to the glucose-6-phosphate 1-epimerase family.</text>
</comment>
<evidence type="ECO:0000256" key="2">
    <source>
        <dbReference type="ARBA" id="ARBA00001712"/>
    </source>
</evidence>
<gene>
    <name evidence="9" type="primary">LOC106458805</name>
</gene>
<protein>
    <recommendedName>
        <fullName evidence="7">glucose-6-phosphate 1-epimerase</fullName>
        <ecNumber evidence="7">5.1.3.15</ecNumber>
    </recommendedName>
</protein>
<evidence type="ECO:0000256" key="4">
    <source>
        <dbReference type="ARBA" id="ARBA00005866"/>
    </source>
</evidence>
<dbReference type="PIRSF" id="PIRSF016020">
    <property type="entry name" value="PHexose_mutarotase"/>
    <property type="match status" value="1"/>
</dbReference>
<dbReference type="GeneID" id="106458805"/>
<organism evidence="8 9">
    <name type="scientific">Limulus polyphemus</name>
    <name type="common">Atlantic horseshoe crab</name>
    <dbReference type="NCBI Taxonomy" id="6850"/>
    <lineage>
        <taxon>Eukaryota</taxon>
        <taxon>Metazoa</taxon>
        <taxon>Ecdysozoa</taxon>
        <taxon>Arthropoda</taxon>
        <taxon>Chelicerata</taxon>
        <taxon>Merostomata</taxon>
        <taxon>Xiphosura</taxon>
        <taxon>Limulidae</taxon>
        <taxon>Limulus</taxon>
    </lineage>
</organism>
<dbReference type="RefSeq" id="XP_013773811.2">
    <property type="nucleotide sequence ID" value="XM_013918357.2"/>
</dbReference>
<evidence type="ECO:0000256" key="1">
    <source>
        <dbReference type="ARBA" id="ARBA00001096"/>
    </source>
</evidence>
<evidence type="ECO:0000313" key="8">
    <source>
        <dbReference type="Proteomes" id="UP000694941"/>
    </source>
</evidence>
<evidence type="ECO:0000256" key="3">
    <source>
        <dbReference type="ARBA" id="ARBA00004947"/>
    </source>
</evidence>
<dbReference type="InterPro" id="IPR008183">
    <property type="entry name" value="Aldose_1/G6P_1-epimerase"/>
</dbReference>
<evidence type="ECO:0000256" key="5">
    <source>
        <dbReference type="ARBA" id="ARBA00023235"/>
    </source>
</evidence>
<dbReference type="InterPro" id="IPR025532">
    <property type="entry name" value="G6P_1-epimerase"/>
</dbReference>
<sequence>MSKLFGCFFPLLGRRKRHLSSDSDMDSVEEKNVVLAEREDSLFKVHLLGATLLSWKVDDAEILFVSDKAVFDNKKAIRGGIPFVFPQFGPWSAGPQHGFARTSHWKLEKEPEKLPNGDVQAVFTLCDSDSTRALWDYRFKVTYTITLMDKKLNMEVDVKNTGESEFSFTVLLHTYFNVPDVTKCEVTGLKGITYVDKTRNEETFLEDREVVTVAQLTDRVYQNTPSEHSIRVVAGNRTITMRKHNFPDTVIWNPWKEKAKAMSDFGDDEYLNMICVEAGSVSNPVKLGTNQTFHASQVLELT</sequence>
<evidence type="ECO:0000256" key="6">
    <source>
        <dbReference type="ARBA" id="ARBA00045743"/>
    </source>
</evidence>
<name>A0ABM1B337_LIMPO</name>